<dbReference type="GO" id="GO:0016020">
    <property type="term" value="C:membrane"/>
    <property type="evidence" value="ECO:0007669"/>
    <property type="project" value="UniProtKB-SubCell"/>
</dbReference>
<evidence type="ECO:0000256" key="6">
    <source>
        <dbReference type="ARBA" id="ARBA00029447"/>
    </source>
</evidence>
<evidence type="ECO:0000256" key="7">
    <source>
        <dbReference type="SAM" id="Coils"/>
    </source>
</evidence>
<organism evidence="11">
    <name type="scientific">hydrothermal vent metagenome</name>
    <dbReference type="NCBI Taxonomy" id="652676"/>
    <lineage>
        <taxon>unclassified sequences</taxon>
        <taxon>metagenomes</taxon>
        <taxon>ecological metagenomes</taxon>
    </lineage>
</organism>
<dbReference type="SMART" id="SM00283">
    <property type="entry name" value="MA"/>
    <property type="match status" value="1"/>
</dbReference>
<evidence type="ECO:0000259" key="10">
    <source>
        <dbReference type="PROSITE" id="PS50885"/>
    </source>
</evidence>
<dbReference type="GO" id="GO:0007165">
    <property type="term" value="P:signal transduction"/>
    <property type="evidence" value="ECO:0007669"/>
    <property type="project" value="UniProtKB-KW"/>
</dbReference>
<dbReference type="Pfam" id="PF00015">
    <property type="entry name" value="MCPsignal"/>
    <property type="match status" value="1"/>
</dbReference>
<feature type="domain" description="HAMP" evidence="10">
    <location>
        <begin position="146"/>
        <end position="192"/>
    </location>
</feature>
<accession>A0A3B0ZIE1</accession>
<evidence type="ECO:0000259" key="9">
    <source>
        <dbReference type="PROSITE" id="PS50111"/>
    </source>
</evidence>
<dbReference type="CDD" id="cd11386">
    <property type="entry name" value="MCP_signal"/>
    <property type="match status" value="1"/>
</dbReference>
<reference evidence="11" key="1">
    <citation type="submission" date="2018-06" db="EMBL/GenBank/DDBJ databases">
        <authorList>
            <person name="Zhirakovskaya E."/>
        </authorList>
    </citation>
    <scope>NUCLEOTIDE SEQUENCE</scope>
</reference>
<comment type="similarity">
    <text evidence="6">Belongs to the methyl-accepting chemotaxis (MCP) protein family.</text>
</comment>
<evidence type="ECO:0000256" key="8">
    <source>
        <dbReference type="SAM" id="Phobius"/>
    </source>
</evidence>
<proteinExistence type="inferred from homology"/>
<dbReference type="AlphaFoldDB" id="A0A3B0ZIE1"/>
<dbReference type="PROSITE" id="PS50111">
    <property type="entry name" value="CHEMOTAXIS_TRANSDUC_2"/>
    <property type="match status" value="1"/>
</dbReference>
<dbReference type="Gene3D" id="1.10.287.950">
    <property type="entry name" value="Methyl-accepting chemotaxis protein"/>
    <property type="match status" value="1"/>
</dbReference>
<feature type="transmembrane region" description="Helical" evidence="8">
    <location>
        <begin position="106"/>
        <end position="126"/>
    </location>
</feature>
<dbReference type="PANTHER" id="PTHR32089">
    <property type="entry name" value="METHYL-ACCEPTING CHEMOTAXIS PROTEIN MCPB"/>
    <property type="match status" value="1"/>
</dbReference>
<dbReference type="PROSITE" id="PS50885">
    <property type="entry name" value="HAMP"/>
    <property type="match status" value="1"/>
</dbReference>
<sequence length="471" mass="50870">AAEFEKDIAQFGEVLAGMRKGDADQNVSRVRNKVAILKLEELNLMYQAVDELSKHILERTPELFKAQVAVNAMYRDSDTLLQVSSNLLRGYINLNRSTFRSVIEKLSYAISFFALVVLIWLAYSLLRDTRRRIEESTKENQENEEAILRLLNEISGLAEGDLTVKATVSNDFTGAIAEHINHVVSALRNLVNTINDTVVQVSSAATETQATAMHLADASDHQAHQIATVVTAINEMATSIEDVSSNARNSSRVAKISVVTAHDGVSAVHDSINGMEHIREQIQETSKRIKRLGESSLEISEIVELINDLTDQTNILALNAAIQAAMAGDAGRGFAVVADEVQRLAERSTDATKQIEALVKTIQSDTNEAIASMERSTSEVVSGTKLAKAAGETLTKVESVSNELNDLSHNISVAASQQSSAANNISETMNVIQDLTTQTAAGTSETSASISNLADLAHALRGSVAGFKLPD</sequence>
<keyword evidence="4 8" id="KW-0472">Membrane</keyword>
<name>A0A3B0ZIE1_9ZZZZ</name>
<feature type="domain" description="Methyl-accepting transducer" evidence="9">
    <location>
        <begin position="197"/>
        <end position="433"/>
    </location>
</feature>
<dbReference type="PANTHER" id="PTHR32089:SF119">
    <property type="entry name" value="METHYL-ACCEPTING CHEMOTAXIS PROTEIN CTPL"/>
    <property type="match status" value="1"/>
</dbReference>
<protein>
    <submittedName>
        <fullName evidence="11">Type IV pilus biogenesis protein PilJ</fullName>
    </submittedName>
</protein>
<evidence type="ECO:0000313" key="11">
    <source>
        <dbReference type="EMBL" id="VAW88850.1"/>
    </source>
</evidence>
<feature type="coiled-coil region" evidence="7">
    <location>
        <begin position="126"/>
        <end position="153"/>
    </location>
</feature>
<comment type="subcellular location">
    <subcellularLocation>
        <location evidence="1">Membrane</location>
        <topology evidence="1">Multi-pass membrane protein</topology>
    </subcellularLocation>
</comment>
<dbReference type="SUPFAM" id="SSF58104">
    <property type="entry name" value="Methyl-accepting chemotaxis protein (MCP) signaling domain"/>
    <property type="match status" value="1"/>
</dbReference>
<feature type="non-terminal residue" evidence="11">
    <location>
        <position position="1"/>
    </location>
</feature>
<evidence type="ECO:0000256" key="1">
    <source>
        <dbReference type="ARBA" id="ARBA00004141"/>
    </source>
</evidence>
<keyword evidence="2 8" id="KW-0812">Transmembrane</keyword>
<evidence type="ECO:0000256" key="2">
    <source>
        <dbReference type="ARBA" id="ARBA00022692"/>
    </source>
</evidence>
<gene>
    <name evidence="11" type="ORF">MNBD_GAMMA18-1131</name>
</gene>
<keyword evidence="3 8" id="KW-1133">Transmembrane helix</keyword>
<dbReference type="FunFam" id="1.10.287.950:FF:000001">
    <property type="entry name" value="Methyl-accepting chemotaxis sensory transducer"/>
    <property type="match status" value="1"/>
</dbReference>
<keyword evidence="5" id="KW-0807">Transducer</keyword>
<dbReference type="EMBL" id="UOFP01000239">
    <property type="protein sequence ID" value="VAW88850.1"/>
    <property type="molecule type" value="Genomic_DNA"/>
</dbReference>
<dbReference type="InterPro" id="IPR004089">
    <property type="entry name" value="MCPsignal_dom"/>
</dbReference>
<evidence type="ECO:0000256" key="3">
    <source>
        <dbReference type="ARBA" id="ARBA00022989"/>
    </source>
</evidence>
<keyword evidence="7" id="KW-0175">Coiled coil</keyword>
<dbReference type="InterPro" id="IPR003660">
    <property type="entry name" value="HAMP_dom"/>
</dbReference>
<evidence type="ECO:0000256" key="5">
    <source>
        <dbReference type="ARBA" id="ARBA00023224"/>
    </source>
</evidence>
<evidence type="ECO:0000256" key="4">
    <source>
        <dbReference type="ARBA" id="ARBA00023136"/>
    </source>
</evidence>